<dbReference type="InterPro" id="IPR028202">
    <property type="entry name" value="Reductase_C"/>
</dbReference>
<keyword evidence="4" id="KW-0560">Oxidoreductase</keyword>
<evidence type="ECO:0000256" key="2">
    <source>
        <dbReference type="ARBA" id="ARBA00022630"/>
    </source>
</evidence>
<dbReference type="Gene3D" id="3.30.390.30">
    <property type="match status" value="1"/>
</dbReference>
<evidence type="ECO:0000256" key="4">
    <source>
        <dbReference type="ARBA" id="ARBA00023002"/>
    </source>
</evidence>
<dbReference type="InterPro" id="IPR050446">
    <property type="entry name" value="FAD-oxidoreductase/Apoptosis"/>
</dbReference>
<dbReference type="Pfam" id="PF14759">
    <property type="entry name" value="Reductase_C"/>
    <property type="match status" value="1"/>
</dbReference>
<evidence type="ECO:0000256" key="3">
    <source>
        <dbReference type="ARBA" id="ARBA00022827"/>
    </source>
</evidence>
<reference evidence="7 8" key="1">
    <citation type="submission" date="2021-08" db="EMBL/GenBank/DDBJ databases">
        <title>Draft genome sequence of Mycolicibacterium sp. NGTWS1702 strain.</title>
        <authorList>
            <person name="Matsumoto M."/>
            <person name="Tang B.C.C."/>
            <person name="Machida Y."/>
            <person name="Matoyama H."/>
            <person name="Kishihara T."/>
            <person name="Sato S."/>
            <person name="Kondo I."/>
            <person name="Sano M."/>
            <person name="Kato G."/>
        </authorList>
    </citation>
    <scope>NUCLEOTIDE SEQUENCE [LARGE SCALE GENOMIC DNA]</scope>
    <source>
        <strain evidence="7 8">NGTWSNA01</strain>
    </source>
</reference>
<keyword evidence="3" id="KW-0274">FAD</keyword>
<protein>
    <submittedName>
        <fullName evidence="7">Pyridine nucleotide-disulfide oxidoreductase</fullName>
    </submittedName>
</protein>
<dbReference type="Pfam" id="PF07992">
    <property type="entry name" value="Pyr_redox_2"/>
    <property type="match status" value="1"/>
</dbReference>
<organism evidence="7 8">
    <name type="scientific">Mycolicibacterium cyprinidarum</name>
    <dbReference type="NCBI Taxonomy" id="2860311"/>
    <lineage>
        <taxon>Bacteria</taxon>
        <taxon>Bacillati</taxon>
        <taxon>Actinomycetota</taxon>
        <taxon>Actinomycetes</taxon>
        <taxon>Mycobacteriales</taxon>
        <taxon>Mycobacteriaceae</taxon>
        <taxon>Mycolicibacterium</taxon>
    </lineage>
</organism>
<name>A0ABQ4V736_9MYCO</name>
<dbReference type="PRINTS" id="PR00368">
    <property type="entry name" value="FADPNR"/>
</dbReference>
<dbReference type="SUPFAM" id="SSF55424">
    <property type="entry name" value="FAD/NAD-linked reductases, dimerisation (C-terminal) domain"/>
    <property type="match status" value="1"/>
</dbReference>
<evidence type="ECO:0000259" key="6">
    <source>
        <dbReference type="Pfam" id="PF14759"/>
    </source>
</evidence>
<gene>
    <name evidence="7" type="ORF">NGTWS1702_06310</name>
</gene>
<dbReference type="Gene3D" id="3.50.50.60">
    <property type="entry name" value="FAD/NAD(P)-binding domain"/>
    <property type="match status" value="2"/>
</dbReference>
<dbReference type="SUPFAM" id="SSF51905">
    <property type="entry name" value="FAD/NAD(P)-binding domain"/>
    <property type="match status" value="1"/>
</dbReference>
<feature type="domain" description="FAD/NAD(P)-binding" evidence="5">
    <location>
        <begin position="6"/>
        <end position="304"/>
    </location>
</feature>
<dbReference type="Proteomes" id="UP001060504">
    <property type="component" value="Unassembled WGS sequence"/>
</dbReference>
<evidence type="ECO:0000256" key="1">
    <source>
        <dbReference type="ARBA" id="ARBA00001974"/>
    </source>
</evidence>
<dbReference type="InterPro" id="IPR023753">
    <property type="entry name" value="FAD/NAD-binding_dom"/>
</dbReference>
<evidence type="ECO:0000259" key="5">
    <source>
        <dbReference type="Pfam" id="PF07992"/>
    </source>
</evidence>
<keyword evidence="8" id="KW-1185">Reference proteome</keyword>
<dbReference type="EMBL" id="BPRH01000690">
    <property type="protein sequence ID" value="GJF10482.1"/>
    <property type="molecule type" value="Genomic_DNA"/>
</dbReference>
<dbReference type="InterPro" id="IPR036188">
    <property type="entry name" value="FAD/NAD-bd_sf"/>
</dbReference>
<evidence type="ECO:0000313" key="7">
    <source>
        <dbReference type="EMBL" id="GJF10482.1"/>
    </source>
</evidence>
<dbReference type="PANTHER" id="PTHR43557:SF2">
    <property type="entry name" value="RIESKE DOMAIN-CONTAINING PROTEIN-RELATED"/>
    <property type="match status" value="1"/>
</dbReference>
<dbReference type="PRINTS" id="PR00411">
    <property type="entry name" value="PNDRDTASEI"/>
</dbReference>
<proteinExistence type="predicted"/>
<keyword evidence="2" id="KW-0285">Flavoprotein</keyword>
<dbReference type="InterPro" id="IPR016156">
    <property type="entry name" value="FAD/NAD-linked_Rdtase_dimer_sf"/>
</dbReference>
<accession>A0ABQ4V736</accession>
<evidence type="ECO:0000313" key="8">
    <source>
        <dbReference type="Proteomes" id="UP001060504"/>
    </source>
</evidence>
<feature type="domain" description="Reductase C-terminal" evidence="6">
    <location>
        <begin position="323"/>
        <end position="408"/>
    </location>
</feature>
<sequence>MSEHQRFVIIGAGLAGAKAAEALRTEGFEGTVVLIGDEDERPYDRPPLSKDYLLGKSEKEKIFLHPPAWYTERDVDLRVGTSATAIDRDRHTVSTQDGESIAYDKLLLATGSAPRRLDVPGNDLSGVCYLRRVGDCEALKAAFASAGRVAIIGAGWIGLETAAAARTAGCQVTVLEKAESPLLAALGEKVGETYATLHRDHGVEFRLNAGVAEIIGTAGKVAGIRLVDGSSVEAETVIVGVGITPNTDLAEAAGLTVDNGIVVDEHLATSDPDVFAAGDVANAYYPLLGTHLRLEHWSAALNQGPVAASNMMGRVSAYDKVPYFFSDQYDRGMEYSGYAPHNGYDSVIFRGDAKSGEFIAFWMAEGRVLAGMNVNVWDVTDAIEALVRSGAQIDPVKLADPDVPLTSLTADSRG</sequence>
<dbReference type="PANTHER" id="PTHR43557">
    <property type="entry name" value="APOPTOSIS-INDUCING FACTOR 1"/>
    <property type="match status" value="1"/>
</dbReference>
<comment type="cofactor">
    <cofactor evidence="1">
        <name>FAD</name>
        <dbReference type="ChEBI" id="CHEBI:57692"/>
    </cofactor>
</comment>
<comment type="caution">
    <text evidence="7">The sequence shown here is derived from an EMBL/GenBank/DDBJ whole genome shotgun (WGS) entry which is preliminary data.</text>
</comment>